<dbReference type="EMBL" id="ML119128">
    <property type="protein sequence ID" value="RPB12518.1"/>
    <property type="molecule type" value="Genomic_DNA"/>
</dbReference>
<feature type="coiled-coil region" evidence="1">
    <location>
        <begin position="11"/>
        <end position="45"/>
    </location>
</feature>
<sequence length="134" mass="15441">MSTDEDSSLTRKNHLSRIDELKTRIKTTQELYADLEGRYKDLNQKIFRTGARGHALKALPKFHRTVVTDEKKWERLMYEKAEIAGGLEDLEEVLSVLQAKMDELLVSLPARKDMLIPMRRKLSLLDLRGSGLDT</sequence>
<proteinExistence type="predicted"/>
<keyword evidence="3" id="KW-1185">Reference proteome</keyword>
<accession>A0A3N4KSN0</accession>
<name>A0A3N4KSN0_9PEZI</name>
<dbReference type="Proteomes" id="UP000277580">
    <property type="component" value="Unassembled WGS sequence"/>
</dbReference>
<reference evidence="2 3" key="1">
    <citation type="journal article" date="2018" name="Nat. Ecol. Evol.">
        <title>Pezizomycetes genomes reveal the molecular basis of ectomycorrhizal truffle lifestyle.</title>
        <authorList>
            <person name="Murat C."/>
            <person name="Payen T."/>
            <person name="Noel B."/>
            <person name="Kuo A."/>
            <person name="Morin E."/>
            <person name="Chen J."/>
            <person name="Kohler A."/>
            <person name="Krizsan K."/>
            <person name="Balestrini R."/>
            <person name="Da Silva C."/>
            <person name="Montanini B."/>
            <person name="Hainaut M."/>
            <person name="Levati E."/>
            <person name="Barry K.W."/>
            <person name="Belfiori B."/>
            <person name="Cichocki N."/>
            <person name="Clum A."/>
            <person name="Dockter R.B."/>
            <person name="Fauchery L."/>
            <person name="Guy J."/>
            <person name="Iotti M."/>
            <person name="Le Tacon F."/>
            <person name="Lindquist E.A."/>
            <person name="Lipzen A."/>
            <person name="Malagnac F."/>
            <person name="Mello A."/>
            <person name="Molinier V."/>
            <person name="Miyauchi S."/>
            <person name="Poulain J."/>
            <person name="Riccioni C."/>
            <person name="Rubini A."/>
            <person name="Sitrit Y."/>
            <person name="Splivallo R."/>
            <person name="Traeger S."/>
            <person name="Wang M."/>
            <person name="Zifcakova L."/>
            <person name="Wipf D."/>
            <person name="Zambonelli A."/>
            <person name="Paolocci F."/>
            <person name="Nowrousian M."/>
            <person name="Ottonello S."/>
            <person name="Baldrian P."/>
            <person name="Spatafora J.W."/>
            <person name="Henrissat B."/>
            <person name="Nagy L.G."/>
            <person name="Aury J.M."/>
            <person name="Wincker P."/>
            <person name="Grigoriev I.V."/>
            <person name="Bonfante P."/>
            <person name="Martin F.M."/>
        </authorList>
    </citation>
    <scope>NUCLEOTIDE SEQUENCE [LARGE SCALE GENOMIC DNA]</scope>
    <source>
        <strain evidence="2 3">CCBAS932</strain>
    </source>
</reference>
<evidence type="ECO:0000313" key="3">
    <source>
        <dbReference type="Proteomes" id="UP000277580"/>
    </source>
</evidence>
<dbReference type="InParanoid" id="A0A3N4KSN0"/>
<gene>
    <name evidence="2" type="ORF">P167DRAFT_605677</name>
</gene>
<keyword evidence="1" id="KW-0175">Coiled coil</keyword>
<dbReference type="AlphaFoldDB" id="A0A3N4KSN0"/>
<dbReference type="OrthoDB" id="10305064at2759"/>
<evidence type="ECO:0000256" key="1">
    <source>
        <dbReference type="SAM" id="Coils"/>
    </source>
</evidence>
<protein>
    <submittedName>
        <fullName evidence="2">Uncharacterized protein</fullName>
    </submittedName>
</protein>
<organism evidence="2 3">
    <name type="scientific">Morchella conica CCBAS932</name>
    <dbReference type="NCBI Taxonomy" id="1392247"/>
    <lineage>
        <taxon>Eukaryota</taxon>
        <taxon>Fungi</taxon>
        <taxon>Dikarya</taxon>
        <taxon>Ascomycota</taxon>
        <taxon>Pezizomycotina</taxon>
        <taxon>Pezizomycetes</taxon>
        <taxon>Pezizales</taxon>
        <taxon>Morchellaceae</taxon>
        <taxon>Morchella</taxon>
    </lineage>
</organism>
<evidence type="ECO:0000313" key="2">
    <source>
        <dbReference type="EMBL" id="RPB12518.1"/>
    </source>
</evidence>